<dbReference type="PANTHER" id="PTHR15239">
    <property type="entry name" value="NUCLEAR EXPORT MEDIATOR FACTOR NEMF"/>
    <property type="match status" value="1"/>
</dbReference>
<dbReference type="AlphaFoldDB" id="A0AAW9S119"/>
<feature type="domain" description="NFACT RNA-binding" evidence="2">
    <location>
        <begin position="403"/>
        <end position="500"/>
    </location>
</feature>
<dbReference type="Gene3D" id="2.30.310.10">
    <property type="entry name" value="ibrinogen binding protein from staphylococcus aureus domain"/>
    <property type="match status" value="1"/>
</dbReference>
<feature type="coiled-coil region" evidence="1">
    <location>
        <begin position="328"/>
        <end position="365"/>
    </location>
</feature>
<dbReference type="Proteomes" id="UP001403385">
    <property type="component" value="Unassembled WGS sequence"/>
</dbReference>
<accession>A0AAW9S119</accession>
<dbReference type="GO" id="GO:0043023">
    <property type="term" value="F:ribosomal large subunit binding"/>
    <property type="evidence" value="ECO:0007669"/>
    <property type="project" value="TreeGrafter"/>
</dbReference>
<evidence type="ECO:0000313" key="4">
    <source>
        <dbReference type="Proteomes" id="UP001403385"/>
    </source>
</evidence>
<evidence type="ECO:0000256" key="1">
    <source>
        <dbReference type="SAM" id="Coils"/>
    </source>
</evidence>
<dbReference type="InterPro" id="IPR051608">
    <property type="entry name" value="RQC_Subunit_NEMF"/>
</dbReference>
<keyword evidence="4" id="KW-1185">Reference proteome</keyword>
<dbReference type="InterPro" id="IPR008532">
    <property type="entry name" value="NFACT_RNA-bd"/>
</dbReference>
<dbReference type="Pfam" id="PF05670">
    <property type="entry name" value="NFACT-R_1"/>
    <property type="match status" value="1"/>
</dbReference>
<dbReference type="RefSeq" id="WP_346819408.1">
    <property type="nucleotide sequence ID" value="NZ_JBDKWZ010000001.1"/>
</dbReference>
<comment type="caution">
    <text evidence="3">The sequence shown here is derived from an EMBL/GenBank/DDBJ whole genome shotgun (WGS) entry which is preliminary data.</text>
</comment>
<protein>
    <submittedName>
        <fullName evidence="3">NFACT RNA binding domain-containing protein</fullName>
    </submittedName>
</protein>
<evidence type="ECO:0000313" key="3">
    <source>
        <dbReference type="EMBL" id="MEN7546624.1"/>
    </source>
</evidence>
<reference evidence="3 4" key="1">
    <citation type="submission" date="2024-04" db="EMBL/GenBank/DDBJ databases">
        <title>Novel genus in family Flammeovirgaceae.</title>
        <authorList>
            <person name="Nguyen T.H."/>
            <person name="Vuong T.Q."/>
            <person name="Le H."/>
            <person name="Kim S.-G."/>
        </authorList>
    </citation>
    <scope>NUCLEOTIDE SEQUENCE [LARGE SCALE GENOMIC DNA]</scope>
    <source>
        <strain evidence="3 4">JCM 23209</strain>
    </source>
</reference>
<name>A0AAW9S119_9BACT</name>
<gene>
    <name evidence="3" type="ORF">AAG747_01815</name>
</gene>
<dbReference type="EMBL" id="JBDKWZ010000001">
    <property type="protein sequence ID" value="MEN7546624.1"/>
    <property type="molecule type" value="Genomic_DNA"/>
</dbReference>
<dbReference type="PANTHER" id="PTHR15239:SF6">
    <property type="entry name" value="RIBOSOME QUALITY CONTROL COMPLEX SUBUNIT NEMF"/>
    <property type="match status" value="1"/>
</dbReference>
<dbReference type="GO" id="GO:1990112">
    <property type="term" value="C:RQC complex"/>
    <property type="evidence" value="ECO:0007669"/>
    <property type="project" value="TreeGrafter"/>
</dbReference>
<organism evidence="3 4">
    <name type="scientific">Rapidithrix thailandica</name>
    <dbReference type="NCBI Taxonomy" id="413964"/>
    <lineage>
        <taxon>Bacteria</taxon>
        <taxon>Pseudomonadati</taxon>
        <taxon>Bacteroidota</taxon>
        <taxon>Cytophagia</taxon>
        <taxon>Cytophagales</taxon>
        <taxon>Flammeovirgaceae</taxon>
        <taxon>Rapidithrix</taxon>
    </lineage>
</organism>
<dbReference type="GO" id="GO:0000049">
    <property type="term" value="F:tRNA binding"/>
    <property type="evidence" value="ECO:0007669"/>
    <property type="project" value="TreeGrafter"/>
</dbReference>
<keyword evidence="1" id="KW-0175">Coiled coil</keyword>
<proteinExistence type="predicted"/>
<dbReference type="Pfam" id="PF05833">
    <property type="entry name" value="NFACT_N"/>
    <property type="match status" value="1"/>
</dbReference>
<dbReference type="GO" id="GO:0072344">
    <property type="term" value="P:rescue of stalled ribosome"/>
    <property type="evidence" value="ECO:0007669"/>
    <property type="project" value="TreeGrafter"/>
</dbReference>
<sequence length="516" mass="60223">MHNNYYFLKHLSTALAKPLTGLELATCFSQNKDELVLGFCNPESEFWIKASLVPNLNVLSFPKDFKRSKKNSVDLFSDVLGKQVTGVRQFANERCFGIELGEEMLLFKLFGNRSNILWISDGTVQEVFQNKYQDDFEIDIRQLDRPLDQTFETFEHQGLKATFPTFGRVVKKYLEAQGWKDLSTPAQQWELLQHVLSELETPSFYVCNIEEKIQLLLFEQGEVLAKSTDPIQASNEYYYHFSKSFFLGREKDQIIKILEKKLSNAESYIAKNEAKYGDLRDNSRYEELANILMANIHQIPPRSQEVELLDFYRNEMIKIKLKEKLSPQKNAEILYRKAKNQKIELQKLQENIDRKYSESEALQEHLEEIRGIENVKELRKYLKHHHLETSRTQENQFPFRRFEIEGFDIWIGKNASNNDLLTQKYAYKEDLWLHARDVSGSHVVIKYQAGKKIPDTVIEKAAAIAAYYSQRKNDSLCPVIYTPKKFVRKPKHLPPGAVIVDKEQVILVEPKAYSKI</sequence>
<evidence type="ECO:0000259" key="2">
    <source>
        <dbReference type="Pfam" id="PF05670"/>
    </source>
</evidence>